<accession>A0A5B0QFK9</accession>
<keyword evidence="3" id="KW-1185">Reference proteome</keyword>
<sequence length="52" mass="5833">MSNPNEASPTAPNPHSSQAQAGPQIDDSRFGREVVERESSFQFLKKHRESSY</sequence>
<protein>
    <submittedName>
        <fullName evidence="2">Uncharacterized protein</fullName>
    </submittedName>
</protein>
<dbReference type="AlphaFoldDB" id="A0A5B0QFK9"/>
<dbReference type="EMBL" id="VSWC01000016">
    <property type="protein sequence ID" value="KAA1111997.1"/>
    <property type="molecule type" value="Genomic_DNA"/>
</dbReference>
<evidence type="ECO:0000313" key="3">
    <source>
        <dbReference type="Proteomes" id="UP000324748"/>
    </source>
</evidence>
<proteinExistence type="predicted"/>
<organism evidence="2 3">
    <name type="scientific">Puccinia graminis f. sp. tritici</name>
    <dbReference type="NCBI Taxonomy" id="56615"/>
    <lineage>
        <taxon>Eukaryota</taxon>
        <taxon>Fungi</taxon>
        <taxon>Dikarya</taxon>
        <taxon>Basidiomycota</taxon>
        <taxon>Pucciniomycotina</taxon>
        <taxon>Pucciniomycetes</taxon>
        <taxon>Pucciniales</taxon>
        <taxon>Pucciniaceae</taxon>
        <taxon>Puccinia</taxon>
    </lineage>
</organism>
<reference evidence="2 3" key="1">
    <citation type="submission" date="2019-05" db="EMBL/GenBank/DDBJ databases">
        <title>Emergence of the Ug99 lineage of the wheat stem rust pathogen through somatic hybridization.</title>
        <authorList>
            <person name="Li F."/>
            <person name="Upadhyaya N.M."/>
            <person name="Sperschneider J."/>
            <person name="Matny O."/>
            <person name="Nguyen-Phuc H."/>
            <person name="Mago R."/>
            <person name="Raley C."/>
            <person name="Miller M.E."/>
            <person name="Silverstein K.A.T."/>
            <person name="Henningsen E."/>
            <person name="Hirsch C.D."/>
            <person name="Visser B."/>
            <person name="Pretorius Z.A."/>
            <person name="Steffenson B.J."/>
            <person name="Schwessinger B."/>
            <person name="Dodds P.N."/>
            <person name="Figueroa M."/>
        </authorList>
    </citation>
    <scope>NUCLEOTIDE SEQUENCE [LARGE SCALE GENOMIC DNA]</scope>
    <source>
        <strain evidence="2">21-0</strain>
    </source>
</reference>
<evidence type="ECO:0000256" key="1">
    <source>
        <dbReference type="SAM" id="MobiDB-lite"/>
    </source>
</evidence>
<feature type="compositionally biased region" description="Polar residues" evidence="1">
    <location>
        <begin position="1"/>
        <end position="21"/>
    </location>
</feature>
<dbReference type="Proteomes" id="UP000324748">
    <property type="component" value="Unassembled WGS sequence"/>
</dbReference>
<comment type="caution">
    <text evidence="2">The sequence shown here is derived from an EMBL/GenBank/DDBJ whole genome shotgun (WGS) entry which is preliminary data.</text>
</comment>
<feature type="region of interest" description="Disordered" evidence="1">
    <location>
        <begin position="1"/>
        <end position="52"/>
    </location>
</feature>
<feature type="compositionally biased region" description="Basic and acidic residues" evidence="1">
    <location>
        <begin position="26"/>
        <end position="39"/>
    </location>
</feature>
<gene>
    <name evidence="2" type="ORF">PGT21_019667</name>
</gene>
<evidence type="ECO:0000313" key="2">
    <source>
        <dbReference type="EMBL" id="KAA1111997.1"/>
    </source>
</evidence>
<name>A0A5B0QFK9_PUCGR</name>